<accession>F2GCB5</accession>
<evidence type="ECO:0000313" key="1">
    <source>
        <dbReference type="EMBL" id="AEA99071.2"/>
    </source>
</evidence>
<reference evidence="1 2" key="2">
    <citation type="journal article" date="2015" name="Antonie Van Leeuwenhoek">
        <title>Ecophysiological diversity of a novel member of the genus Alteromonas, and description of Alteromonas mediterranea sp. nov.</title>
        <authorList>
            <person name="Ivanova E.P."/>
            <person name="Lopez-Perez M."/>
            <person name="Zabalos M."/>
            <person name="Nguyen S.H."/>
            <person name="Webb H.K."/>
            <person name="Ryan J."/>
            <person name="Lagutin K."/>
            <person name="Vyssotski M."/>
            <person name="Crawford R.J."/>
            <person name="Rodriguez-Valera F."/>
        </authorList>
    </citation>
    <scope>NUCLEOTIDE SEQUENCE [LARGE SCALE GENOMIC DNA]</scope>
    <source>
        <strain evidence="2">DSM 17117 / CIP 110805 / LMG 28347 / Deep ecotype</strain>
    </source>
</reference>
<reference evidence="1 2" key="1">
    <citation type="journal article" date="2008" name="ISME J.">
        <title>Comparative genomics of two ecotypes of the marine planktonic copiotroph Alteromonas macleodii suggests alternative lifestyles associated with different kinds of particulate organic matter.</title>
        <authorList>
            <person name="Ivars-Martinez E."/>
            <person name="Martin-Cuadrado A.B."/>
            <person name="D'Auria G."/>
            <person name="Mira A."/>
            <person name="Ferriera S."/>
            <person name="Johnson J."/>
            <person name="Friedman R."/>
            <person name="Rodriguez-Valera F."/>
        </authorList>
    </citation>
    <scope>NUCLEOTIDE SEQUENCE [LARGE SCALE GENOMIC DNA]</scope>
    <source>
        <strain evidence="2">DSM 17117 / CIP 110805 / LMG 28347 / Deep ecotype</strain>
    </source>
</reference>
<dbReference type="AlphaFoldDB" id="F2GCB5"/>
<evidence type="ECO:0000313" key="2">
    <source>
        <dbReference type="Proteomes" id="UP000001870"/>
    </source>
</evidence>
<keyword evidence="2" id="KW-1185">Reference proteome</keyword>
<dbReference type="EMBL" id="CP001103">
    <property type="protein sequence ID" value="AEA99071.2"/>
    <property type="molecule type" value="Genomic_DNA"/>
</dbReference>
<protein>
    <submittedName>
        <fullName evidence="1">Uncharacterized protein</fullName>
    </submittedName>
</protein>
<organism evidence="1 2">
    <name type="scientific">Alteromonas mediterranea (strain DSM 17117 / CIP 110805 / LMG 28347 / Deep ecotype)</name>
    <dbReference type="NCBI Taxonomy" id="1774373"/>
    <lineage>
        <taxon>Bacteria</taxon>
        <taxon>Pseudomonadati</taxon>
        <taxon>Pseudomonadota</taxon>
        <taxon>Gammaproteobacteria</taxon>
        <taxon>Alteromonadales</taxon>
        <taxon>Alteromonadaceae</taxon>
        <taxon>Alteromonas/Salinimonas group</taxon>
        <taxon>Alteromonas</taxon>
    </lineage>
</organism>
<name>F2GCB5_ALTMD</name>
<dbReference type="Proteomes" id="UP000001870">
    <property type="component" value="Chromosome"/>
</dbReference>
<sequence length="54" mass="5911">MIKLNTWKAAKKVYVLGASIPSKVRPLLLKVGFCASTTKHWPSIEYGTAYASGQ</sequence>
<gene>
    <name evidence="1" type="ordered locus">MADE_1014685</name>
</gene>
<dbReference type="KEGG" id="amc:MADE_1014685"/>
<proteinExistence type="predicted"/>
<dbReference type="HOGENOM" id="CLU_3039744_0_0_6"/>